<dbReference type="GO" id="GO:0003677">
    <property type="term" value="F:DNA binding"/>
    <property type="evidence" value="ECO:0007669"/>
    <property type="project" value="UniProtKB-UniRule"/>
</dbReference>
<dbReference type="NCBIfam" id="NF004397">
    <property type="entry name" value="PRK05755.1"/>
    <property type="match status" value="1"/>
</dbReference>
<gene>
    <name evidence="16 20" type="primary">polA</name>
    <name evidence="20" type="ORF">FDQ92_09180</name>
</gene>
<dbReference type="InterPro" id="IPR019760">
    <property type="entry name" value="DNA-dir_DNA_pol_A_CS"/>
</dbReference>
<dbReference type="Proteomes" id="UP000298602">
    <property type="component" value="Chromosome"/>
</dbReference>
<evidence type="ECO:0000256" key="9">
    <source>
        <dbReference type="ARBA" id="ARBA00022801"/>
    </source>
</evidence>
<dbReference type="PRINTS" id="PR00868">
    <property type="entry name" value="DNAPOLI"/>
</dbReference>
<keyword evidence="12 16" id="KW-0238">DNA-binding</keyword>
<evidence type="ECO:0000256" key="16">
    <source>
        <dbReference type="RuleBase" id="RU004460"/>
    </source>
</evidence>
<dbReference type="Gene3D" id="1.10.150.20">
    <property type="entry name" value="5' to 3' exonuclease, C-terminal subdomain"/>
    <property type="match status" value="2"/>
</dbReference>
<accession>A0A4P8L304</accession>
<dbReference type="Gene3D" id="3.30.70.370">
    <property type="match status" value="1"/>
</dbReference>
<dbReference type="InterPro" id="IPR020046">
    <property type="entry name" value="5-3_exonucl_a-hlix_arch_N"/>
</dbReference>
<evidence type="ECO:0000256" key="2">
    <source>
        <dbReference type="ARBA" id="ARBA00012417"/>
    </source>
</evidence>
<evidence type="ECO:0000313" key="20">
    <source>
        <dbReference type="EMBL" id="QCQ22316.1"/>
    </source>
</evidence>
<dbReference type="InterPro" id="IPR036279">
    <property type="entry name" value="5-3_exonuclease_C_sf"/>
</dbReference>
<dbReference type="GO" id="GO:0006261">
    <property type="term" value="P:DNA-templated DNA replication"/>
    <property type="evidence" value="ECO:0007669"/>
    <property type="project" value="UniProtKB-UniRule"/>
</dbReference>
<keyword evidence="8 16" id="KW-0227">DNA damage</keyword>
<dbReference type="CDD" id="cd09898">
    <property type="entry name" value="H3TH_53EXO"/>
    <property type="match status" value="1"/>
</dbReference>
<keyword evidence="21" id="KW-1185">Reference proteome</keyword>
<dbReference type="SUPFAM" id="SSF53098">
    <property type="entry name" value="Ribonuclease H-like"/>
    <property type="match status" value="1"/>
</dbReference>
<dbReference type="InterPro" id="IPR020045">
    <property type="entry name" value="DNA_polI_H3TH"/>
</dbReference>
<dbReference type="Pfam" id="PF02739">
    <property type="entry name" value="5_3_exonuc_N"/>
    <property type="match status" value="1"/>
</dbReference>
<dbReference type="InterPro" id="IPR001098">
    <property type="entry name" value="DNA-dir_DNA_pol_A_palm_dom"/>
</dbReference>
<evidence type="ECO:0000256" key="5">
    <source>
        <dbReference type="ARBA" id="ARBA00022695"/>
    </source>
</evidence>
<comment type="catalytic activity">
    <reaction evidence="14 16">
        <text>DNA(n) + a 2'-deoxyribonucleoside 5'-triphosphate = DNA(n+1) + diphosphate</text>
        <dbReference type="Rhea" id="RHEA:22508"/>
        <dbReference type="Rhea" id="RHEA-COMP:17339"/>
        <dbReference type="Rhea" id="RHEA-COMP:17340"/>
        <dbReference type="ChEBI" id="CHEBI:33019"/>
        <dbReference type="ChEBI" id="CHEBI:61560"/>
        <dbReference type="ChEBI" id="CHEBI:173112"/>
        <dbReference type="EC" id="2.7.7.7"/>
    </reaction>
</comment>
<evidence type="ECO:0000259" key="17">
    <source>
        <dbReference type="SMART" id="SM00474"/>
    </source>
</evidence>
<protein>
    <recommendedName>
        <fullName evidence="3 15">DNA polymerase I</fullName>
        <ecNumber evidence="2 15">2.7.7.7</ecNumber>
    </recommendedName>
</protein>
<dbReference type="SMART" id="SM00482">
    <property type="entry name" value="POLAc"/>
    <property type="match status" value="1"/>
</dbReference>
<dbReference type="SMART" id="SM00475">
    <property type="entry name" value="53EXOc"/>
    <property type="match status" value="1"/>
</dbReference>
<dbReference type="SMART" id="SM00279">
    <property type="entry name" value="HhH2"/>
    <property type="match status" value="1"/>
</dbReference>
<dbReference type="InterPro" id="IPR012337">
    <property type="entry name" value="RNaseH-like_sf"/>
</dbReference>
<dbReference type="GO" id="GO:0008409">
    <property type="term" value="F:5'-3' exonuclease activity"/>
    <property type="evidence" value="ECO:0007669"/>
    <property type="project" value="UniProtKB-UniRule"/>
</dbReference>
<dbReference type="InterPro" id="IPR002562">
    <property type="entry name" value="3'-5'_exonuclease_dom"/>
</dbReference>
<keyword evidence="10 16" id="KW-0269">Exonuclease</keyword>
<dbReference type="SUPFAM" id="SSF47807">
    <property type="entry name" value="5' to 3' exonuclease, C-terminal subdomain"/>
    <property type="match status" value="1"/>
</dbReference>
<evidence type="ECO:0000256" key="13">
    <source>
        <dbReference type="ARBA" id="ARBA00023204"/>
    </source>
</evidence>
<dbReference type="Gene3D" id="3.30.420.10">
    <property type="entry name" value="Ribonuclease H-like superfamily/Ribonuclease H"/>
    <property type="match status" value="1"/>
</dbReference>
<dbReference type="SUPFAM" id="SSF56672">
    <property type="entry name" value="DNA/RNA polymerases"/>
    <property type="match status" value="1"/>
</dbReference>
<dbReference type="InterPro" id="IPR018320">
    <property type="entry name" value="DNA_polymerase_1"/>
</dbReference>
<keyword evidence="11 16" id="KW-0239">DNA-directed DNA polymerase</keyword>
<dbReference type="PROSITE" id="PS00447">
    <property type="entry name" value="DNA_POLYMERASE_A"/>
    <property type="match status" value="1"/>
</dbReference>
<dbReference type="GO" id="GO:0003887">
    <property type="term" value="F:DNA-directed DNA polymerase activity"/>
    <property type="evidence" value="ECO:0007669"/>
    <property type="project" value="UniProtKB-UniRule"/>
</dbReference>
<evidence type="ECO:0000256" key="3">
    <source>
        <dbReference type="ARBA" id="ARBA00020311"/>
    </source>
</evidence>
<keyword evidence="5 16" id="KW-0548">Nucleotidyltransferase</keyword>
<dbReference type="PANTHER" id="PTHR10133">
    <property type="entry name" value="DNA POLYMERASE I"/>
    <property type="match status" value="1"/>
</dbReference>
<evidence type="ECO:0000256" key="4">
    <source>
        <dbReference type="ARBA" id="ARBA00022679"/>
    </source>
</evidence>
<keyword evidence="4 16" id="KW-0808">Transferase</keyword>
<evidence type="ECO:0000256" key="10">
    <source>
        <dbReference type="ARBA" id="ARBA00022839"/>
    </source>
</evidence>
<dbReference type="CDD" id="cd06139">
    <property type="entry name" value="DNA_polA_I_Ecoli_like_exo"/>
    <property type="match status" value="1"/>
</dbReference>
<dbReference type="Pfam" id="PF01367">
    <property type="entry name" value="5_3_exonuc"/>
    <property type="match status" value="1"/>
</dbReference>
<keyword evidence="7" id="KW-0540">Nuclease</keyword>
<proteinExistence type="inferred from homology"/>
<evidence type="ECO:0000259" key="19">
    <source>
        <dbReference type="SMART" id="SM00482"/>
    </source>
</evidence>
<dbReference type="CDD" id="cd08637">
    <property type="entry name" value="DNA_pol_A_pol_I_C"/>
    <property type="match status" value="1"/>
</dbReference>
<dbReference type="Pfam" id="PF01612">
    <property type="entry name" value="DNA_pol_A_exo1"/>
    <property type="match status" value="1"/>
</dbReference>
<reference evidence="20 21" key="2">
    <citation type="submission" date="2019-05" db="EMBL/GenBank/DDBJ databases">
        <authorList>
            <person name="Suflita J.M."/>
            <person name="Marks C.R."/>
        </authorList>
    </citation>
    <scope>NUCLEOTIDE SEQUENCE [LARGE SCALE GENOMIC DNA]</scope>
    <source>
        <strain evidence="20 21">ALDC</strain>
    </source>
</reference>
<dbReference type="CDD" id="cd09859">
    <property type="entry name" value="PIN_53EXO"/>
    <property type="match status" value="1"/>
</dbReference>
<evidence type="ECO:0000313" key="21">
    <source>
        <dbReference type="Proteomes" id="UP000298602"/>
    </source>
</evidence>
<evidence type="ECO:0000256" key="7">
    <source>
        <dbReference type="ARBA" id="ARBA00022722"/>
    </source>
</evidence>
<dbReference type="FunFam" id="3.40.50.1010:FF:000001">
    <property type="entry name" value="DNA polymerase I"/>
    <property type="match status" value="1"/>
</dbReference>
<dbReference type="OrthoDB" id="9806424at2"/>
<feature type="domain" description="DNA-directed DNA polymerase family A palm" evidence="19">
    <location>
        <begin position="661"/>
        <end position="867"/>
    </location>
</feature>
<organism evidence="20 21">
    <name type="scientific">Desulfoglaeba alkanexedens ALDC</name>
    <dbReference type="NCBI Taxonomy" id="980445"/>
    <lineage>
        <taxon>Bacteria</taxon>
        <taxon>Pseudomonadati</taxon>
        <taxon>Thermodesulfobacteriota</taxon>
        <taxon>Syntrophobacteria</taxon>
        <taxon>Syntrophobacterales</taxon>
        <taxon>Syntrophobacteraceae</taxon>
        <taxon>Desulfoglaeba</taxon>
    </lineage>
</organism>
<dbReference type="Gene3D" id="1.20.1060.10">
    <property type="entry name" value="Taq DNA Polymerase, Chain T, domain 4"/>
    <property type="match status" value="1"/>
</dbReference>
<keyword evidence="13 16" id="KW-0234">DNA repair</keyword>
<evidence type="ECO:0000256" key="15">
    <source>
        <dbReference type="NCBIfam" id="TIGR00593"/>
    </source>
</evidence>
<dbReference type="Pfam" id="PF00476">
    <property type="entry name" value="DNA_pol_A"/>
    <property type="match status" value="1"/>
</dbReference>
<dbReference type="FunFam" id="1.20.1060.10:FF:000001">
    <property type="entry name" value="DNA polymerase I"/>
    <property type="match status" value="1"/>
</dbReference>
<evidence type="ECO:0000256" key="6">
    <source>
        <dbReference type="ARBA" id="ARBA00022705"/>
    </source>
</evidence>
<reference evidence="20 21" key="1">
    <citation type="submission" date="2019-05" db="EMBL/GenBank/DDBJ databases">
        <title>The Complete Genome Sequence of the n-alkane-degrading Desulfoglaeba alkanexedens ALDC reveals multiple alkylsuccinate synthase gene clusters.</title>
        <authorList>
            <person name="Callaghan A.V."/>
            <person name="Davidova I.A."/>
            <person name="Duncan K.E."/>
            <person name="Morris B."/>
            <person name="McInerney M.J."/>
        </authorList>
    </citation>
    <scope>NUCLEOTIDE SEQUENCE [LARGE SCALE GENOMIC DNA]</scope>
    <source>
        <strain evidence="20 21">ALDC</strain>
    </source>
</reference>
<evidence type="ECO:0000259" key="18">
    <source>
        <dbReference type="SMART" id="SM00475"/>
    </source>
</evidence>
<dbReference type="FunFam" id="1.10.150.20:FF:000003">
    <property type="entry name" value="DNA polymerase I"/>
    <property type="match status" value="1"/>
</dbReference>
<dbReference type="NCBIfam" id="TIGR00593">
    <property type="entry name" value="pola"/>
    <property type="match status" value="1"/>
</dbReference>
<dbReference type="GO" id="GO:0006302">
    <property type="term" value="P:double-strand break repair"/>
    <property type="evidence" value="ECO:0007669"/>
    <property type="project" value="TreeGrafter"/>
</dbReference>
<dbReference type="InterPro" id="IPR008918">
    <property type="entry name" value="HhH2"/>
</dbReference>
<dbReference type="Gene3D" id="3.40.50.1010">
    <property type="entry name" value="5'-nuclease"/>
    <property type="match status" value="1"/>
</dbReference>
<dbReference type="AlphaFoldDB" id="A0A4P8L304"/>
<feature type="domain" description="3'-5' exonuclease" evidence="17">
    <location>
        <begin position="307"/>
        <end position="494"/>
    </location>
</feature>
<dbReference type="SMART" id="SM00474">
    <property type="entry name" value="35EXOc"/>
    <property type="match status" value="1"/>
</dbReference>
<dbReference type="PANTHER" id="PTHR10133:SF27">
    <property type="entry name" value="DNA POLYMERASE NU"/>
    <property type="match status" value="1"/>
</dbReference>
<comment type="function">
    <text evidence="16">In addition to polymerase activity, this DNA polymerase exhibits 3'-5' and 5'-3' exonuclease activity.</text>
</comment>
<keyword evidence="9 16" id="KW-0378">Hydrolase</keyword>
<dbReference type="RefSeq" id="WP_137424389.1">
    <property type="nucleotide sequence ID" value="NZ_CP040098.1"/>
</dbReference>
<dbReference type="InterPro" id="IPR036397">
    <property type="entry name" value="RNaseH_sf"/>
</dbReference>
<name>A0A4P8L304_9BACT</name>
<dbReference type="GO" id="GO:0008408">
    <property type="term" value="F:3'-5' exonuclease activity"/>
    <property type="evidence" value="ECO:0007669"/>
    <property type="project" value="UniProtKB-UniRule"/>
</dbReference>
<dbReference type="InterPro" id="IPR002298">
    <property type="entry name" value="DNA_polymerase_A"/>
</dbReference>
<keyword evidence="6 16" id="KW-0235">DNA replication</keyword>
<dbReference type="SUPFAM" id="SSF88723">
    <property type="entry name" value="PIN domain-like"/>
    <property type="match status" value="1"/>
</dbReference>
<dbReference type="InterPro" id="IPR029060">
    <property type="entry name" value="PIN-like_dom_sf"/>
</dbReference>
<dbReference type="FunFam" id="1.10.150.20:FF:000002">
    <property type="entry name" value="DNA polymerase I"/>
    <property type="match status" value="1"/>
</dbReference>
<dbReference type="InterPro" id="IPR043502">
    <property type="entry name" value="DNA/RNA_pol_sf"/>
</dbReference>
<evidence type="ECO:0000256" key="14">
    <source>
        <dbReference type="ARBA" id="ARBA00049244"/>
    </source>
</evidence>
<feature type="domain" description="5'-3' exonuclease" evidence="18">
    <location>
        <begin position="5"/>
        <end position="262"/>
    </location>
</feature>
<dbReference type="EMBL" id="CP040098">
    <property type="protein sequence ID" value="QCQ22316.1"/>
    <property type="molecule type" value="Genomic_DNA"/>
</dbReference>
<dbReference type="InterPro" id="IPR002421">
    <property type="entry name" value="5-3_exonuclease"/>
</dbReference>
<evidence type="ECO:0000256" key="1">
    <source>
        <dbReference type="ARBA" id="ARBA00007705"/>
    </source>
</evidence>
<evidence type="ECO:0000256" key="11">
    <source>
        <dbReference type="ARBA" id="ARBA00022932"/>
    </source>
</evidence>
<evidence type="ECO:0000256" key="8">
    <source>
        <dbReference type="ARBA" id="ARBA00022763"/>
    </source>
</evidence>
<dbReference type="EC" id="2.7.7.7" evidence="2 15"/>
<evidence type="ECO:0000256" key="12">
    <source>
        <dbReference type="ARBA" id="ARBA00023125"/>
    </source>
</evidence>
<sequence length="904" mass="100940">MAIPKKALYLIDASSYMYRAFYALGRLTGPDGKPTQAIYGFAQMLLKVLREKKPELICVVFDAPGPNFRHELYASYKATRQKMPEDLAEQVPLIKKLVALHGLPQAELEGFEADDIIATLAGRASKEDIPVVVVSADKDLHQLVADGRILQWDPQKDEIFTEKEVAARLGVKPSQVADLLALMGDSSDNVPGVPGVGEKTARDLLARFPTLEAVYEHLDDVKSSAVRKKLENHRDLAFLSRDLVAIRDDVPLNLAPSDCRPGEPRYRDLLRLYEGLGFRSLVKSLREDLESMGREVPLRKDASERTVAVVRDLSELERVVREIQGRELFSLDLETTSQDAMRAEIVGIALSWEDHRAVYIPVGHRGEGSEGQLDASLVLKTLAPLLTQDRPGKAGQNIKYEWVVLQRAGIDLRGIAFDTMVASYLLDPGHPSHKLERIAAEYLGESIPSYADVAGKGKSQVNFSQVPVEKAAAYACSDAETTWRLVSVLEAKLEEEKLKELFVSLEMPLVRVLGAMELRGIRVDARKLEDISRDLETKIEAVAAVIYDMAGREFNIQSPKQLAEVLFDKLCLRVVKRTKTGPSTDMEVLEELAAEHPIAEHVLTYRTLAKLKGTYVDALPKLIHPETGRIHTSYNQAVTATGRLSSSDPNLQNIPVRGEEGRRIREAFVAEPGHVLLAADYSQIELRLLAHYSGDEHLVAAFREGADIHRRTAAEIFGVPYHEVTSEMRRHAKTINFGIIYGMSPYGLARQLRIGTTAAKAAIDRYFERYSGVKAFIERTIEHTRKLGYAETLLGRRRKIPELQSRNRTVRQQGERLAVNTPLQGTAADLIKKAMIDIDRVLAEEGLKTAMLLQVHDELVFEVPEEELETARKLVQEKMEKVITLKVPLTVDLGWGPDWSRAHG</sequence>
<dbReference type="KEGG" id="dax:FDQ92_09180"/>
<comment type="similarity">
    <text evidence="1 16">Belongs to the DNA polymerase type-A family.</text>
</comment>